<protein>
    <submittedName>
        <fullName evidence="1">Uncharacterized protein</fullName>
    </submittedName>
</protein>
<evidence type="ECO:0000313" key="2">
    <source>
        <dbReference type="Proteomes" id="UP000790709"/>
    </source>
</evidence>
<sequence>MDDSEANHGGAVVSNHPDPSANVDLIFSVTSRSWRGLLHITRVIVFGDSTSYFDSCVTWLAHFLKSVNKSRDVDLERLQASNYAVPGSTVEDDMSDQISRFFAQFPKKSGPESNPSLDPAQTLYVLWLGINDCGLTDEADLEEIVDKLFDDGLDEMYIGSGARNFLLIDVPPIDRSPSALESGGDVVDRYLTWNRLLKSRIEAFASDNKNASVILFSVHSVITAILDDPTKYGFQEEDVTDEGGGIWLDELHFTSDVHSIIAQQLERALDAV</sequence>
<comment type="caution">
    <text evidence="1">The sequence shown here is derived from an EMBL/GenBank/DDBJ whole genome shotgun (WGS) entry which is preliminary data.</text>
</comment>
<proteinExistence type="predicted"/>
<name>A0ACB8BA61_9AGAM</name>
<gene>
    <name evidence="1" type="ORF">BV22DRAFT_1094380</name>
</gene>
<dbReference type="EMBL" id="MU266480">
    <property type="protein sequence ID" value="KAH7922567.1"/>
    <property type="molecule type" value="Genomic_DNA"/>
</dbReference>
<dbReference type="Proteomes" id="UP000790709">
    <property type="component" value="Unassembled WGS sequence"/>
</dbReference>
<keyword evidence="2" id="KW-1185">Reference proteome</keyword>
<organism evidence="1 2">
    <name type="scientific">Leucogyrophana mollusca</name>
    <dbReference type="NCBI Taxonomy" id="85980"/>
    <lineage>
        <taxon>Eukaryota</taxon>
        <taxon>Fungi</taxon>
        <taxon>Dikarya</taxon>
        <taxon>Basidiomycota</taxon>
        <taxon>Agaricomycotina</taxon>
        <taxon>Agaricomycetes</taxon>
        <taxon>Agaricomycetidae</taxon>
        <taxon>Boletales</taxon>
        <taxon>Boletales incertae sedis</taxon>
        <taxon>Leucogyrophana</taxon>
    </lineage>
</organism>
<evidence type="ECO:0000313" key="1">
    <source>
        <dbReference type="EMBL" id="KAH7922567.1"/>
    </source>
</evidence>
<reference evidence="1" key="1">
    <citation type="journal article" date="2021" name="New Phytol.">
        <title>Evolutionary innovations through gain and loss of genes in the ectomycorrhizal Boletales.</title>
        <authorList>
            <person name="Wu G."/>
            <person name="Miyauchi S."/>
            <person name="Morin E."/>
            <person name="Kuo A."/>
            <person name="Drula E."/>
            <person name="Varga T."/>
            <person name="Kohler A."/>
            <person name="Feng B."/>
            <person name="Cao Y."/>
            <person name="Lipzen A."/>
            <person name="Daum C."/>
            <person name="Hundley H."/>
            <person name="Pangilinan J."/>
            <person name="Johnson J."/>
            <person name="Barry K."/>
            <person name="LaButti K."/>
            <person name="Ng V."/>
            <person name="Ahrendt S."/>
            <person name="Min B."/>
            <person name="Choi I.G."/>
            <person name="Park H."/>
            <person name="Plett J.M."/>
            <person name="Magnuson J."/>
            <person name="Spatafora J.W."/>
            <person name="Nagy L.G."/>
            <person name="Henrissat B."/>
            <person name="Grigoriev I.V."/>
            <person name="Yang Z.L."/>
            <person name="Xu J."/>
            <person name="Martin F.M."/>
        </authorList>
    </citation>
    <scope>NUCLEOTIDE SEQUENCE</scope>
    <source>
        <strain evidence="1">KUC20120723A-06</strain>
    </source>
</reference>
<accession>A0ACB8BA61</accession>